<name>A0A3D8J787_9HELI</name>
<sequence length="236" mass="27029">MEFQTRLVESRLQIELQLVDENIHDKALEEYHVITQVHNNSIEKWLSSLKTKSGDCKCGGGTLVLGEMLVQIYKKLEHIENLLSGNITKYIDLAHITYTFKLGHGIIVLCNDNITTHQTNTSDSLQDRNTMQHTLNDSTQETQLDSSKIDDSSEEKANIEKSQLECPNNALEIGKPYYARLFLPTFPARCIPIFAEALQSYVLRITKIGERDLKDYDSYIVSVEREMLKARKSDIY</sequence>
<dbReference type="EMBL" id="NXLW01000002">
    <property type="protein sequence ID" value="RDU73363.1"/>
    <property type="molecule type" value="Genomic_DNA"/>
</dbReference>
<protein>
    <submittedName>
        <fullName evidence="1">Uncharacterized protein</fullName>
    </submittedName>
</protein>
<organism evidence="1 2">
    <name type="scientific">Helicobacter aurati</name>
    <dbReference type="NCBI Taxonomy" id="137778"/>
    <lineage>
        <taxon>Bacteria</taxon>
        <taxon>Pseudomonadati</taxon>
        <taxon>Campylobacterota</taxon>
        <taxon>Epsilonproteobacteria</taxon>
        <taxon>Campylobacterales</taxon>
        <taxon>Helicobacteraceae</taxon>
        <taxon>Helicobacter</taxon>
    </lineage>
</organism>
<gene>
    <name evidence="1" type="ORF">CQA66_01475</name>
</gene>
<evidence type="ECO:0000313" key="2">
    <source>
        <dbReference type="Proteomes" id="UP000256424"/>
    </source>
</evidence>
<proteinExistence type="predicted"/>
<comment type="caution">
    <text evidence="1">The sequence shown here is derived from an EMBL/GenBank/DDBJ whole genome shotgun (WGS) entry which is preliminary data.</text>
</comment>
<evidence type="ECO:0000313" key="1">
    <source>
        <dbReference type="EMBL" id="RDU73363.1"/>
    </source>
</evidence>
<dbReference type="AlphaFoldDB" id="A0A3D8J787"/>
<dbReference type="Proteomes" id="UP000256424">
    <property type="component" value="Unassembled WGS sequence"/>
</dbReference>
<reference evidence="1 2" key="1">
    <citation type="submission" date="2018-04" db="EMBL/GenBank/DDBJ databases">
        <title>Novel Campyloabacter and Helicobacter Species and Strains.</title>
        <authorList>
            <person name="Mannion A.J."/>
            <person name="Shen Z."/>
            <person name="Fox J.G."/>
        </authorList>
    </citation>
    <scope>NUCLEOTIDE SEQUENCE [LARGE SCALE GENOMIC DNA]</scope>
    <source>
        <strain evidence="1 2">MIT 97-5075</strain>
    </source>
</reference>
<dbReference type="RefSeq" id="WP_104762977.1">
    <property type="nucleotide sequence ID" value="NZ_FZPM01000012.1"/>
</dbReference>
<dbReference type="OrthoDB" id="5339222at2"/>
<keyword evidence="2" id="KW-1185">Reference proteome</keyword>
<accession>A0A3D8J787</accession>